<dbReference type="Pfam" id="PF02825">
    <property type="entry name" value="WWE"/>
    <property type="match status" value="1"/>
</dbReference>
<dbReference type="SUPFAM" id="SSF53150">
    <property type="entry name" value="DNA repair protein MutS, domain II"/>
    <property type="match status" value="1"/>
</dbReference>
<evidence type="ECO:0000256" key="8">
    <source>
        <dbReference type="ARBA" id="ARBA00022763"/>
    </source>
</evidence>
<feature type="compositionally biased region" description="Basic and acidic residues" evidence="15">
    <location>
        <begin position="2459"/>
        <end position="2472"/>
    </location>
</feature>
<dbReference type="Gene3D" id="3.30.2160.10">
    <property type="entry name" value="Hect, E3 ligase catalytic domain"/>
    <property type="match status" value="1"/>
</dbReference>
<evidence type="ECO:0000256" key="14">
    <source>
        <dbReference type="PROSITE-ProRule" id="PRU00104"/>
    </source>
</evidence>
<evidence type="ECO:0000259" key="16">
    <source>
        <dbReference type="PROSITE" id="PS50030"/>
    </source>
</evidence>
<feature type="region of interest" description="Disordered" evidence="15">
    <location>
        <begin position="3093"/>
        <end position="3215"/>
    </location>
</feature>
<dbReference type="GO" id="GO:0005524">
    <property type="term" value="F:ATP binding"/>
    <property type="evidence" value="ECO:0007669"/>
    <property type="project" value="InterPro"/>
</dbReference>
<feature type="compositionally biased region" description="Acidic residues" evidence="15">
    <location>
        <begin position="2542"/>
        <end position="2555"/>
    </location>
</feature>
<evidence type="ECO:0000259" key="18">
    <source>
        <dbReference type="PROSITE" id="PS50918"/>
    </source>
</evidence>
<feature type="compositionally biased region" description="Acidic residues" evidence="15">
    <location>
        <begin position="4875"/>
        <end position="4907"/>
    </location>
</feature>
<dbReference type="Pfam" id="PF14377">
    <property type="entry name" value="UBM"/>
    <property type="match status" value="3"/>
</dbReference>
<dbReference type="EMBL" id="CAJNOR010002704">
    <property type="protein sequence ID" value="CAF1329999.1"/>
    <property type="molecule type" value="Genomic_DNA"/>
</dbReference>
<dbReference type="SUPFAM" id="SSF48371">
    <property type="entry name" value="ARM repeat"/>
    <property type="match status" value="1"/>
</dbReference>
<feature type="region of interest" description="Disordered" evidence="15">
    <location>
        <begin position="347"/>
        <end position="384"/>
    </location>
</feature>
<feature type="compositionally biased region" description="Polar residues" evidence="15">
    <location>
        <begin position="2336"/>
        <end position="2355"/>
    </location>
</feature>
<evidence type="ECO:0000256" key="11">
    <source>
        <dbReference type="ARBA" id="ARBA00023204"/>
    </source>
</evidence>
<dbReference type="SUPFAM" id="SSF117839">
    <property type="entry name" value="WWE domain"/>
    <property type="match status" value="1"/>
</dbReference>
<dbReference type="GO" id="GO:0006511">
    <property type="term" value="P:ubiquitin-dependent protein catabolic process"/>
    <property type="evidence" value="ECO:0007669"/>
    <property type="project" value="TreeGrafter"/>
</dbReference>
<evidence type="ECO:0000256" key="4">
    <source>
        <dbReference type="ARBA" id="ARBA00012485"/>
    </source>
</evidence>
<dbReference type="InterPro" id="IPR000569">
    <property type="entry name" value="HECT_dom"/>
</dbReference>
<feature type="compositionally biased region" description="Acidic residues" evidence="15">
    <location>
        <begin position="2517"/>
        <end position="2528"/>
    </location>
</feature>
<dbReference type="Pfam" id="PF05192">
    <property type="entry name" value="MutS_III"/>
    <property type="match status" value="1"/>
</dbReference>
<dbReference type="SMART" id="SM00165">
    <property type="entry name" value="UBA"/>
    <property type="match status" value="1"/>
</dbReference>
<feature type="compositionally biased region" description="Polar residues" evidence="15">
    <location>
        <begin position="4726"/>
        <end position="4738"/>
    </location>
</feature>
<feature type="compositionally biased region" description="Low complexity" evidence="15">
    <location>
        <begin position="2012"/>
        <end position="2022"/>
    </location>
</feature>
<name>A0A815FSA6_ADIRI</name>
<feature type="region of interest" description="Disordered" evidence="15">
    <location>
        <begin position="1733"/>
        <end position="1800"/>
    </location>
</feature>
<dbReference type="GO" id="GO:0030983">
    <property type="term" value="F:mismatched DNA binding"/>
    <property type="evidence" value="ECO:0007669"/>
    <property type="project" value="InterPro"/>
</dbReference>
<feature type="non-terminal residue" evidence="19">
    <location>
        <position position="1"/>
    </location>
</feature>
<dbReference type="PROSITE" id="PS50918">
    <property type="entry name" value="WWE"/>
    <property type="match status" value="1"/>
</dbReference>
<dbReference type="InterPro" id="IPR015940">
    <property type="entry name" value="UBA"/>
</dbReference>
<feature type="compositionally biased region" description="Low complexity" evidence="15">
    <location>
        <begin position="1451"/>
        <end position="1475"/>
    </location>
</feature>
<dbReference type="InterPro" id="IPR018123">
    <property type="entry name" value="WWE-dom_subgr"/>
</dbReference>
<feature type="compositionally biased region" description="Polar residues" evidence="15">
    <location>
        <begin position="3117"/>
        <end position="3146"/>
    </location>
</feature>
<dbReference type="SUPFAM" id="SSF55271">
    <property type="entry name" value="DNA repair protein MutS, domain I"/>
    <property type="match status" value="1"/>
</dbReference>
<feature type="compositionally biased region" description="Low complexity" evidence="15">
    <location>
        <begin position="3020"/>
        <end position="3053"/>
    </location>
</feature>
<evidence type="ECO:0000256" key="12">
    <source>
        <dbReference type="ARBA" id="ARBA00023242"/>
    </source>
</evidence>
<feature type="compositionally biased region" description="Acidic residues" evidence="15">
    <location>
        <begin position="2671"/>
        <end position="2691"/>
    </location>
</feature>
<feature type="region of interest" description="Disordered" evidence="15">
    <location>
        <begin position="2998"/>
        <end position="3056"/>
    </location>
</feature>
<dbReference type="InterPro" id="IPR016024">
    <property type="entry name" value="ARM-type_fold"/>
</dbReference>
<evidence type="ECO:0000313" key="20">
    <source>
        <dbReference type="Proteomes" id="UP000663828"/>
    </source>
</evidence>
<proteinExistence type="inferred from homology"/>
<feature type="compositionally biased region" description="Acidic residues" evidence="15">
    <location>
        <begin position="1759"/>
        <end position="1771"/>
    </location>
</feature>
<keyword evidence="9 14" id="KW-0833">Ubl conjugation pathway</keyword>
<keyword evidence="8" id="KW-0227">DNA damage</keyword>
<dbReference type="InterPro" id="IPR050409">
    <property type="entry name" value="E3_ubiq-protein_ligase"/>
</dbReference>
<dbReference type="InterPro" id="IPR037197">
    <property type="entry name" value="WWE_dom_sf"/>
</dbReference>
<dbReference type="Gene3D" id="3.30.420.110">
    <property type="entry name" value="MutS, connector domain"/>
    <property type="match status" value="1"/>
</dbReference>
<organism evidence="19 20">
    <name type="scientific">Adineta ricciae</name>
    <name type="common">Rotifer</name>
    <dbReference type="NCBI Taxonomy" id="249248"/>
    <lineage>
        <taxon>Eukaryota</taxon>
        <taxon>Metazoa</taxon>
        <taxon>Spiralia</taxon>
        <taxon>Gnathifera</taxon>
        <taxon>Rotifera</taxon>
        <taxon>Eurotatoria</taxon>
        <taxon>Bdelloidea</taxon>
        <taxon>Adinetida</taxon>
        <taxon>Adinetidae</taxon>
        <taxon>Adineta</taxon>
    </lineage>
</organism>
<feature type="active site" description="Glycyl thioester intermediate" evidence="14">
    <location>
        <position position="4680"/>
    </location>
</feature>
<dbReference type="CDD" id="cd00078">
    <property type="entry name" value="HECTc"/>
    <property type="match status" value="1"/>
</dbReference>
<feature type="compositionally biased region" description="Acidic residues" evidence="15">
    <location>
        <begin position="2616"/>
        <end position="2649"/>
    </location>
</feature>
<feature type="region of interest" description="Disordered" evidence="15">
    <location>
        <begin position="3657"/>
        <end position="3690"/>
    </location>
</feature>
<gene>
    <name evidence="19" type="ORF">XAT740_LOCUS30380</name>
</gene>
<feature type="compositionally biased region" description="Low complexity" evidence="15">
    <location>
        <begin position="2289"/>
        <end position="2329"/>
    </location>
</feature>
<dbReference type="FunFam" id="3.90.1750.10:FF:000003">
    <property type="entry name" value="E3 ubiquitin-protein ligase UPL1"/>
    <property type="match status" value="1"/>
</dbReference>
<dbReference type="Pfam" id="PF00632">
    <property type="entry name" value="HECT"/>
    <property type="match status" value="1"/>
</dbReference>
<dbReference type="GO" id="GO:0000209">
    <property type="term" value="P:protein polyubiquitination"/>
    <property type="evidence" value="ECO:0007669"/>
    <property type="project" value="TreeGrafter"/>
</dbReference>
<feature type="region of interest" description="Disordered" evidence="15">
    <location>
        <begin position="1298"/>
        <end position="1355"/>
    </location>
</feature>
<evidence type="ECO:0000256" key="3">
    <source>
        <dbReference type="ARBA" id="ARBA00004906"/>
    </source>
</evidence>
<feature type="compositionally biased region" description="Polar residues" evidence="15">
    <location>
        <begin position="3657"/>
        <end position="3681"/>
    </location>
</feature>
<sequence length="5333" mass="593652">SDVHIVLGVLSLLYVFSKRSNFITRLQHDKKQALIGRLIFLAETWGGRENGFDLARCCSFRNPADFPEHATNLHFAYTVSSEASSTNGPTMQIPRQIDIPNVHLAGPNAAAVMELALAEHTLPEDKQIKLFTHLRLAYSFPSFEQRLLCIQARLQALSILVYSAAIQEASNVLYDGLIEELVEVLNVRDPTLTDIKASALKTLTSIIHLERTTKHPPRLQEIIEATQANSYHGFLPVLVRQCIDKLTDDSNERFPQSLSTALFSFLYHLASYETGGDALVNCGIMQSLVKVVNYYDESQDFIMFVTRAVRVIDLITSLDMTSFQTNNGLQAFINRLEHEITQCRKEQPFTIRIPKRNQGTPTAHLDSHPPLSPGAQSDISGEHPSVTTANTTANSTIHLGKDMDTSEFFEEHQESIPQSPIPGLTCYHQRAALLKSILNYLKKAITEPTMADTTRHIMDGSLPNSLKHIISNAEYYGPSLFHLATDVVTLFIFQEPSQLSSLQDNGLTDVLMHALLKKDVPAARDVLSSLPTIFSSLCLNTRGLENFMEYKPFDKLFRVLLSPEYLPAMRRRRGTDTVYGTASNLGNAVDELMRHQVSLRTEAMKSIITLLEQLVEIGNNPKYCCQKPHSSSSSSTTSKLTDTIRTQHRTVRTTNTTNANTAGNDRNSSDDEYDDDEATNDEAPLANRSAPPQPTTTATTPRGSIITATATTPTAAAAAATTTTSGVSTSPETIANVPIVLNQTLLSENKSEDESVPIAVPLLDYITNVMRFVEGVISNNTTDDHGKEFVKLGGLKPLLDILQMRNLPIDFPSSQACQCVAALCKSTLTLLVKDNKLIEMVITNLDNILNSLTEFYSARTYDGSLLIEELARAVSSSTPIDPIDAINQSSLTPTLHRLSVVHSHISLLISLCKISQTDVRGILISFWGTETGLRVLRNLNKLCLTLIWESSILLSLCSSETNLIDQQFNKNDLLKLFPLINDLTNTISPLHNVSNQLNDLTTNETARTFDVDEIISMDTSDFTKLKLKLSSNIQQRIKTIKPLLCVSSKLGRALGELYNLLVRQCSTSQMRHARRFNQQPTAYTPTASAKYVTSTLTEVLRDGFSFHLPANNNLSESQIEKFRLTFFVCTIGFATPMLFDERRRPYMLMLQQFESSKAQEALFSALEWTLNLINRQSQSTDDQQLSQLNNSYDASPTEFLNSALMLILRLVNVKSILESPYSIAKKSQLEGTHYTPFNPLHYLAATHKSAFHILTNSYSVLWDKPYLLKDHATKIIDSILSIFCHILRGESQIQKKLQDEEQLQQQQQQQQQPQPQQPNAVLASTSSSNDVNQQQPSSIDADLAGSSGLQGNNATPLNEDYIQSITSMGFSREHAIEGLMQTNNNLELAVDYCVSHPPTIVAPQPQSNVPDMDADMACALLLSLGQEVDGAALANPVAALAALSRDNNNIASSETNATSTTESAPSAPATAENTNQQKAAGQIEPLSKESVDRFTDSIRLKILDILPDTVYKMCELVVTTMHRNGIAWRDHFLEIIANDIKTSYLSLIELLDKNSSDENQQPTAVFLNEHQNSVLFSRILLMSLLFEEMPFPCARVVERFSLVNYFCILIHRTTDYLTKLNEKKTPAWLASAFIFVDLYEKVSLASKRRAIINENYRDCTRVWQWFDERTVRWTNYPIAQNKQIDDAYANGEPSCKILIQRRNYLIQFSTMLQTNEETHNKRPIMLTFVKPSTKTNADGSTQAPLVPPKLSSVLSASDTSDDDDDDDDHDDDDHHHEQPGQGVAITSTKSKKVESMDTEQQMDTNVSIIESLADEHALILTSDCVYLIRMPVDPDAIHALLRLILRLTRDYKYARQFAQSGGIQAILSLTQTSAFQGCASLITLIFRHVMEDDSNLRLAMEKAIRQALTGNHGGSIGVQPGCPGSHELNVILRILGPAMTRSPDIFLDVASNVLQLLPPSAGRLPGSISRYTNPFSTEDDHYSHGNLHKGPLILQARPATSQTTATTATASNTTIGNTTSTTEHSSQHRVARPNSTTASHDSAGGLAERLLVDLLDFLLTNDDATPKRLLSKSTVLRILAELIRSYANVAKLVSTKTFTLSDNQSCSALSFILDHLLPGTNNQQIDYDKDIPALCRLFLVAMAACNHCLESQMNLVNEVKMSLNKILVLPECDEKHLRLQALANIINTMIESCPAPNTSAPQQGQHRLSQSIINNMVKIMYKRGLINDLAKMIHSIELSSPKLADTVNAVLKPMETLSRNINLATSLHVPASARPHATRHPAATSTNQTDASTVPSATSTTTTTATSTTASDAASTSTPNQTTTTNPDQAIRATADASQLPEQQTAHNSSLTSSHNENRSSMDNANPNNNNTSLNSASQVLLSISQEELMNATDMEPVAGLPQDVDIFERNIRGAAPSSTDEDECDGDDDDDDDDGESIEDEDDDDDDEAVGTINVEFDVAHPLDDTHEHETTSSSTATSDGQDDEDDAEETDSPDEDIDMDSANGNDRDPQHRYSDDDEDITSEEEGDVRLTGPIAAGEPHDDELDDESDNSDSDETHTGDELDETEGPTIDIHIETASSQSTDEHLAGDNDRNDQTNETCGHANAETANNNDNNQEEEDDDDEDEDEDEEEDDEEQDDDEDDFAGDDDANAADIEEMIANDMDAANAWQDEEEEDEDEDDEDESTEFEDEDGDIADYVHEMEFDEEVLSEIRNNLMSPTDIDPILISNLQGVRIRATGFPSLHGINDTTDPALPPPPMSVPALHPLLVHHADNQLSSGAFSRFRQLGATATTTTTAPNPAVSLNVLPTHGAQAATLTFGQQNGPTATILTGPAAVAAHQQLAHQTQRNRTTRTLFIPGGTTAFGRTAVAAGGFSDYLNQVNQLDVDPLSGSTVNNGNIQGTTTARILVGNGADPDAWRFLHDQILMDIAPQANEGNENIDGTKIYMIRTPLARWMEESVVLDGPYVHDTVLALKSKITEPLEKQYESELQVVLAKKAKDEEERKKRAEEKARQDAERTQAAVAAAAAAAASTTATTETSTTTTDQAQTTATEPVITVPSTGCEIQHVNDIVMTSPEQYRLTQTSSFTDTVQDISSSLARPASEESTTTTLPPTGAVTSPLPTDNMSTGGQSPAQLATSPTTSMEINHPSPPKDASNEQDQQHEEQSTTNAETTLTASTTTEEVPSTTDAIVEQPSVSATATSTTTAPPPEPEVEWTVLVIDGREFRVPKALEIDPSFLAALPEELRQEILTDQVRNFEREESQRRAQRAAAYAAANPTASLNTQSTENATNDNFSMRTNQATTEAVIGEMLGEINPEFISALPQEIREELLAERRRTAAAMAAMSGVNLPDSGPAEFLRTLQPHLREQVLADMDESQIGALPEDIANEARALRAAMETQQQQYLRDRMVRTHHDMMNMLTNNTHHSTRPIRMYNLRALQEARNNRTDRQSTNWYSLRAGANAGDLNSNPSTLGTRGRQLLDYESVCCLLVLLFIDDPRLNLPRLQKVLRYLCHHNQTRQWIIKALLSIINKSTGSTEYEPPTSTPGAPTLVLKNPSTNNQSQSSTSTAVTTSNNNETQQVKIISPSWLTINFESAFGARTNVFRILRLGNTKRHGSVQISVHAQACPIVCRQVLDSLIILAKNFPEQFLPLPNAYTTSTESQPATLSTNEPTNKVNSPDKQLVATPSKASTNTRELSFWELLLKLDQSFSNRTNRSSSNSSQNIASIVISNPNAGNSQRATSTLNINNNNNEIDFESSPLAALLLMLNHPILNKNSQLMDKLFKLLSLISQSFSRHIITKKDATPSPLAASTPMATDPSSQTVNPFQQQQNLPTLPLPVNQSNTTNKLVVSDDQVILGSQLDLVINALILKSCAEDGLECATKLLLDVSKINQATRDKVLHLLLDGIRKLGEKVSREIKQLLLEVQDYLSKNKSLLPTTNDDDSSNAASDESLKLFDSYRSIRSNTLTSINNDPNAKQQDLQLPAMVMLTSKTANQQFLLRILRVIIELRNTTKKEQLDAQTHFETELHALARRLDTLRQSLRSQFPSDAANQQNETLQPIDELANRLEQMRTRLQTVLNSSTLEQRQQIFSQQETINDIQNIYRLIQQLEVLIESFHEPTLPAAMTTRINDVLQTIPPLLPQISEPMDVGALLPATPTKLSDLLNINQLWNSLSDCLSSLARLPDPHAVLVLQPAVEAFFIVHAADLDNESDKQNKKKKDRETREALSHLECFGPAPTTTSADRGAPDEPVIAPSNTAASATDITSPTLVLRTGMSQTISTNELPLDAQKFVEFARTHRTVLNQILRQSTQHLSEGPFHILTDYTAILDFDVKRKYFRYELDRLKDNNRGEDLAVHVRRQNVFEDSYRELSRRQSVDWKHRFYIVFDGEEGQDAGGLLREWYSIIARSMFDSNYALFMINPGDRVTYMPNPSSHINTNHSQYFKFIGRVIAKAIFDNKFMDCYFTRSFYKHILGIPIRYTDMESVDLQFYKNLVMLLENDLQQLGLDLTFSLDVNEFGENKVVELIPNGSTIAVTNENKHEYVRLVCQEKMIGSIRLQINSFLEGFYSIIPKSLISIFNEQELELLISGLPDIDIEDLKANTEYHKYRPNSLQVQWFWRALRSFDKEDLAKFLQFVTGTSKVPLQGFAHLEGMNGAQKFQIHRDDRSTDRLPSAHTCFNQLDLPAYESYDKLRKMLLIAIRECAGFGFAYFQRIEPKKMAATTADNETISPTNKTPKSDKNGVTKKNQTPKESSGSTRKSMNMSDIYSADSPKTEKRKKSPPMPADDYDNLPKNKKRKTLNARNESDDDDEPQLKNQNRKRIAILDSDEEEGLENDRMDVDVTPINKRSTKSAAKKKGVSSTTTSRKKKAEESEDEEALYKDESDDGSEENESEVEEYDDDEAVDQTKTPKRRTATLNKEKKPAKNISDSNFTHLSLEFLKDGKRRDANRRLHTDPNYDSRTLYVPDEYLNSLTPAMRQWWTLKMDYFDTILFFKVGKFYELYNMDAITCAPELNLTMMKGDMAHCGFPEKAYSKFADILVTKEGGRKNKFDKTVRREICQITTPGTKTFNTLDNDNVFRESLFLLSIVEVPIPDNKITPCEFGVCFVDTTIAQFYIGQFEDDRYLSRLQTLLAQFPPTQILCEKNKISEKTKKVLTLTHAKIEYLIPNKEMYETTKTLDILRDDTYFKDENGDLHWPNAFEHVFNEGDKQGLHVRSTFQISMRALGGIMWYLQHCLVDKELLSMRKFAIFQPPDENIELKEASTFKQQNMVLDATTLYNLEILSNSRGGKEGSLLQTCDRCLTHFGKRLLARWLSAPVCNVNEINERLN</sequence>
<dbReference type="FunFam" id="3.30.2410.10:FF:000004">
    <property type="entry name" value="E3 ubiquitin-protein ligase HUWE1, variant"/>
    <property type="match status" value="1"/>
</dbReference>
<dbReference type="EC" id="2.3.2.26" evidence="4"/>
<feature type="compositionally biased region" description="Polar residues" evidence="15">
    <location>
        <begin position="1318"/>
        <end position="1338"/>
    </location>
</feature>
<comment type="pathway">
    <text evidence="3">Protein modification; protein ubiquitination.</text>
</comment>
<comment type="catalytic activity">
    <reaction evidence="1">
        <text>S-ubiquitinyl-[E2 ubiquitin-conjugating enzyme]-L-cysteine + [acceptor protein]-L-lysine = [E2 ubiquitin-conjugating enzyme]-L-cysteine + N(6)-ubiquitinyl-[acceptor protein]-L-lysine.</text>
        <dbReference type="EC" id="2.3.2.26"/>
    </reaction>
</comment>
<keyword evidence="5" id="KW-0813">Transport</keyword>
<dbReference type="Pfam" id="PF06025">
    <property type="entry name" value="DUF913"/>
    <property type="match status" value="1"/>
</dbReference>
<feature type="compositionally biased region" description="Low complexity" evidence="15">
    <location>
        <begin position="695"/>
        <end position="704"/>
    </location>
</feature>
<evidence type="ECO:0000259" key="17">
    <source>
        <dbReference type="PROSITE" id="PS50237"/>
    </source>
</evidence>
<dbReference type="InterPro" id="IPR009060">
    <property type="entry name" value="UBA-like_sf"/>
</dbReference>
<feature type="compositionally biased region" description="Polar residues" evidence="15">
    <location>
        <begin position="4747"/>
        <end position="4768"/>
    </location>
</feature>
<dbReference type="Gene3D" id="3.30.2410.10">
    <property type="entry name" value="Hect, E3 ligase catalytic domain"/>
    <property type="match status" value="1"/>
</dbReference>
<dbReference type="SUPFAM" id="SSF46934">
    <property type="entry name" value="UBA-like"/>
    <property type="match status" value="1"/>
</dbReference>
<evidence type="ECO:0000313" key="19">
    <source>
        <dbReference type="EMBL" id="CAF1329999.1"/>
    </source>
</evidence>
<feature type="domain" description="WWE" evidence="18">
    <location>
        <begin position="1649"/>
        <end position="1726"/>
    </location>
</feature>
<feature type="domain" description="UBA" evidence="16">
    <location>
        <begin position="1356"/>
        <end position="1396"/>
    </location>
</feature>
<dbReference type="GO" id="GO:0051028">
    <property type="term" value="P:mRNA transport"/>
    <property type="evidence" value="ECO:0007669"/>
    <property type="project" value="UniProtKB-KW"/>
</dbReference>
<dbReference type="InterPro" id="IPR007696">
    <property type="entry name" value="DNA_mismatch_repair_MutS_core"/>
</dbReference>
<dbReference type="Pfam" id="PF01624">
    <property type="entry name" value="MutS_I"/>
    <property type="match status" value="1"/>
</dbReference>
<feature type="compositionally biased region" description="Acidic residues" evidence="15">
    <location>
        <begin position="2482"/>
        <end position="2501"/>
    </location>
</feature>
<dbReference type="PROSITE" id="PS50030">
    <property type="entry name" value="UBA"/>
    <property type="match status" value="1"/>
</dbReference>
<feature type="region of interest" description="Disordered" evidence="15">
    <location>
        <begin position="1451"/>
        <end position="1481"/>
    </location>
</feature>
<feature type="compositionally biased region" description="Polar residues" evidence="15">
    <location>
        <begin position="1733"/>
        <end position="1743"/>
    </location>
</feature>
<feature type="compositionally biased region" description="Low complexity" evidence="15">
    <location>
        <begin position="3196"/>
        <end position="3207"/>
    </location>
</feature>
<keyword evidence="6" id="KW-0597">Phosphoprotein</keyword>
<dbReference type="InterPro" id="IPR025527">
    <property type="entry name" value="HUWE1/Rev1_UBM"/>
</dbReference>
<evidence type="ECO:0000256" key="10">
    <source>
        <dbReference type="ARBA" id="ARBA00022816"/>
    </source>
</evidence>
<feature type="compositionally biased region" description="Basic and acidic residues" evidence="15">
    <location>
        <begin position="2584"/>
        <end position="2597"/>
    </location>
</feature>
<feature type="compositionally biased region" description="Low complexity" evidence="15">
    <location>
        <begin position="3556"/>
        <end position="3577"/>
    </location>
</feature>
<evidence type="ECO:0000256" key="13">
    <source>
        <dbReference type="ARBA" id="ARBA00034494"/>
    </source>
</evidence>
<feature type="region of interest" description="Disordered" evidence="15">
    <location>
        <begin position="2413"/>
        <end position="2649"/>
    </location>
</feature>
<dbReference type="GO" id="GO:0006298">
    <property type="term" value="P:mismatch repair"/>
    <property type="evidence" value="ECO:0007669"/>
    <property type="project" value="InterPro"/>
</dbReference>
<comment type="caution">
    <text evidence="19">The sequence shown here is derived from an EMBL/GenBank/DDBJ whole genome shotgun (WGS) entry which is preliminary data.</text>
</comment>
<dbReference type="InterPro" id="IPR035983">
    <property type="entry name" value="Hect_E3_ubiquitin_ligase"/>
</dbReference>
<feature type="non-terminal residue" evidence="19">
    <location>
        <position position="5333"/>
    </location>
</feature>
<feature type="compositionally biased region" description="Basic and acidic residues" evidence="15">
    <location>
        <begin position="2507"/>
        <end position="2516"/>
    </location>
</feature>
<dbReference type="Gene3D" id="1.10.8.10">
    <property type="entry name" value="DNA helicase RuvA subunit, C-terminal domain"/>
    <property type="match status" value="1"/>
</dbReference>
<dbReference type="Proteomes" id="UP000663828">
    <property type="component" value="Unassembled WGS sequence"/>
</dbReference>
<dbReference type="InterPro" id="IPR004170">
    <property type="entry name" value="WWE_dom"/>
</dbReference>
<evidence type="ECO:0000256" key="6">
    <source>
        <dbReference type="ARBA" id="ARBA00022553"/>
    </source>
</evidence>
<dbReference type="Gene3D" id="3.30.720.50">
    <property type="match status" value="1"/>
</dbReference>
<dbReference type="InterPro" id="IPR007695">
    <property type="entry name" value="DNA_mismatch_repair_MutS-lik_N"/>
</dbReference>
<feature type="compositionally biased region" description="Acidic residues" evidence="15">
    <location>
        <begin position="670"/>
        <end position="680"/>
    </location>
</feature>
<feature type="compositionally biased region" description="Low complexity" evidence="15">
    <location>
        <begin position="2605"/>
        <end position="2615"/>
    </location>
</feature>
<feature type="region of interest" description="Disordered" evidence="15">
    <location>
        <begin position="2012"/>
        <end position="2042"/>
    </location>
</feature>
<dbReference type="SMART" id="SM00119">
    <property type="entry name" value="HECTc"/>
    <property type="match status" value="1"/>
</dbReference>
<dbReference type="Pfam" id="PF00627">
    <property type="entry name" value="UBA"/>
    <property type="match status" value="1"/>
</dbReference>
<feature type="region of interest" description="Disordered" evidence="15">
    <location>
        <begin position="2670"/>
        <end position="2691"/>
    </location>
</feature>
<comment type="subcellular location">
    <subcellularLocation>
        <location evidence="2">Nucleus</location>
    </subcellularLocation>
</comment>
<keyword evidence="7" id="KW-0808">Transferase</keyword>
<feature type="region of interest" description="Disordered" evidence="15">
    <location>
        <begin position="3806"/>
        <end position="3828"/>
    </location>
</feature>
<protein>
    <recommendedName>
        <fullName evidence="4">HECT-type E3 ubiquitin transferase</fullName>
        <ecNumber evidence="4">2.3.2.26</ecNumber>
    </recommendedName>
</protein>
<feature type="domain" description="HECT" evidence="17">
    <location>
        <begin position="4377"/>
        <end position="4712"/>
    </location>
</feature>
<evidence type="ECO:0000256" key="5">
    <source>
        <dbReference type="ARBA" id="ARBA00022448"/>
    </source>
</evidence>
<dbReference type="PANTHER" id="PTHR11254">
    <property type="entry name" value="HECT DOMAIN UBIQUITIN-PROTEIN LIGASE"/>
    <property type="match status" value="1"/>
</dbReference>
<dbReference type="InterPro" id="IPR007860">
    <property type="entry name" value="DNA_mmatch_repair_MutS_con_dom"/>
</dbReference>
<feature type="compositionally biased region" description="Acidic residues" evidence="15">
    <location>
        <begin position="2420"/>
        <end position="2450"/>
    </location>
</feature>
<dbReference type="InterPro" id="IPR036678">
    <property type="entry name" value="MutS_con_dom_sf"/>
</dbReference>
<feature type="compositionally biased region" description="Low complexity" evidence="15">
    <location>
        <begin position="3168"/>
        <end position="3184"/>
    </location>
</feature>
<dbReference type="Gene3D" id="1.10.1420.10">
    <property type="match status" value="1"/>
</dbReference>
<keyword evidence="12" id="KW-0539">Nucleus</keyword>
<dbReference type="SMART" id="SM00678">
    <property type="entry name" value="WWE"/>
    <property type="match status" value="1"/>
</dbReference>
<keyword evidence="11" id="KW-0234">DNA repair</keyword>
<feature type="region of interest" description="Disordered" evidence="15">
    <location>
        <begin position="4236"/>
        <end position="4262"/>
    </location>
</feature>
<dbReference type="PROSITE" id="PS50237">
    <property type="entry name" value="HECT"/>
    <property type="match status" value="1"/>
</dbReference>
<dbReference type="GO" id="GO:0008270">
    <property type="term" value="F:zinc ion binding"/>
    <property type="evidence" value="ECO:0007669"/>
    <property type="project" value="InterPro"/>
</dbReference>
<feature type="compositionally biased region" description="Polar residues" evidence="15">
    <location>
        <begin position="3815"/>
        <end position="3825"/>
    </location>
</feature>
<dbReference type="Gene3D" id="3.90.1750.10">
    <property type="entry name" value="Hect, E3 ligase catalytic domains"/>
    <property type="match status" value="1"/>
</dbReference>
<feature type="region of interest" description="Disordered" evidence="15">
    <location>
        <begin position="3262"/>
        <end position="3295"/>
    </location>
</feature>
<feature type="region of interest" description="Disordered" evidence="15">
    <location>
        <begin position="626"/>
        <end position="704"/>
    </location>
</feature>
<feature type="compositionally biased region" description="Low complexity" evidence="15">
    <location>
        <begin position="2359"/>
        <end position="2374"/>
    </location>
</feature>
<feature type="region of interest" description="Disordered" evidence="15">
    <location>
        <begin position="3536"/>
        <end position="3577"/>
    </location>
</feature>
<feature type="region of interest" description="Disordered" evidence="15">
    <location>
        <begin position="4723"/>
        <end position="4930"/>
    </location>
</feature>
<feature type="compositionally biased region" description="Basic residues" evidence="15">
    <location>
        <begin position="4851"/>
        <end position="4861"/>
    </location>
</feature>
<feature type="compositionally biased region" description="Low complexity" evidence="15">
    <location>
        <begin position="3105"/>
        <end position="3115"/>
    </location>
</feature>
<dbReference type="PANTHER" id="PTHR11254:SF67">
    <property type="entry name" value="E3 UBIQUITIN-PROTEIN LIGASE HUWE1"/>
    <property type="match status" value="1"/>
</dbReference>
<feature type="compositionally biased region" description="Basic and acidic residues" evidence="15">
    <location>
        <begin position="2998"/>
        <end position="3019"/>
    </location>
</feature>
<accession>A0A815FSA6</accession>
<evidence type="ECO:0000256" key="1">
    <source>
        <dbReference type="ARBA" id="ARBA00000885"/>
    </source>
</evidence>
<dbReference type="SUPFAM" id="SSF56204">
    <property type="entry name" value="Hect, E3 ligase catalytic domain"/>
    <property type="match status" value="1"/>
</dbReference>
<feature type="compositionally biased region" description="Low complexity" evidence="15">
    <location>
        <begin position="1303"/>
        <end position="1314"/>
    </location>
</feature>
<dbReference type="InterPro" id="IPR016151">
    <property type="entry name" value="DNA_mismatch_repair_MutS_N"/>
</dbReference>
<dbReference type="SUPFAM" id="SSF48334">
    <property type="entry name" value="DNA repair protein MutS, domain III"/>
    <property type="match status" value="1"/>
</dbReference>
<evidence type="ECO:0000256" key="9">
    <source>
        <dbReference type="ARBA" id="ARBA00022786"/>
    </source>
</evidence>
<keyword evidence="10" id="KW-0509">mRNA transport</keyword>
<comment type="similarity">
    <text evidence="13">Belongs to the UPL family. TOM1/PTR1 subfamily.</text>
</comment>
<dbReference type="Gene3D" id="3.40.1170.10">
    <property type="entry name" value="DNA repair protein MutS, domain I"/>
    <property type="match status" value="1"/>
</dbReference>
<dbReference type="GO" id="GO:0061630">
    <property type="term" value="F:ubiquitin protein ligase activity"/>
    <property type="evidence" value="ECO:0007669"/>
    <property type="project" value="UniProtKB-EC"/>
</dbReference>
<evidence type="ECO:0000256" key="15">
    <source>
        <dbReference type="SAM" id="MobiDB-lite"/>
    </source>
</evidence>
<dbReference type="FunFam" id="3.30.2160.10:FF:000001">
    <property type="entry name" value="E3 ubiquitin-protein ligase NEDD4-like"/>
    <property type="match status" value="1"/>
</dbReference>
<dbReference type="Pfam" id="PF05188">
    <property type="entry name" value="MutS_II"/>
    <property type="match status" value="1"/>
</dbReference>
<keyword evidence="20" id="KW-1185">Reference proteome</keyword>
<dbReference type="GO" id="GO:0005737">
    <property type="term" value="C:cytoplasm"/>
    <property type="evidence" value="ECO:0007669"/>
    <property type="project" value="TreeGrafter"/>
</dbReference>
<evidence type="ECO:0000256" key="2">
    <source>
        <dbReference type="ARBA" id="ARBA00004123"/>
    </source>
</evidence>
<dbReference type="InterPro" id="IPR010314">
    <property type="entry name" value="E3_Ub_ligase_DUF913"/>
</dbReference>
<dbReference type="InterPro" id="IPR036187">
    <property type="entry name" value="DNA_mismatch_repair_MutS_sf"/>
</dbReference>
<evidence type="ECO:0000256" key="7">
    <source>
        <dbReference type="ARBA" id="ARBA00022679"/>
    </source>
</evidence>
<reference evidence="19" key="1">
    <citation type="submission" date="2021-02" db="EMBL/GenBank/DDBJ databases">
        <authorList>
            <person name="Nowell W R."/>
        </authorList>
    </citation>
    <scope>NUCLEOTIDE SEQUENCE</scope>
</reference>
<feature type="region of interest" description="Disordered" evidence="15">
    <location>
        <begin position="2271"/>
        <end position="2374"/>
    </location>
</feature>
<dbReference type="GO" id="GO:0005634">
    <property type="term" value="C:nucleus"/>
    <property type="evidence" value="ECO:0007669"/>
    <property type="project" value="UniProtKB-SubCell"/>
</dbReference>
<feature type="compositionally biased region" description="Polar residues" evidence="15">
    <location>
        <begin position="3279"/>
        <end position="3295"/>
    </location>
</feature>
<feature type="compositionally biased region" description="Low complexity" evidence="15">
    <location>
        <begin position="652"/>
        <end position="666"/>
    </location>
</feature>